<dbReference type="InterPro" id="IPR015854">
    <property type="entry name" value="ABC_transpr_LolD-like"/>
</dbReference>
<dbReference type="PROSITE" id="PS50893">
    <property type="entry name" value="ABC_TRANSPORTER_2"/>
    <property type="match status" value="1"/>
</dbReference>
<keyword evidence="6" id="KW-1185">Reference proteome</keyword>
<dbReference type="EMBL" id="AUBJ02000001">
    <property type="protein sequence ID" value="MCP2333072.1"/>
    <property type="molecule type" value="Genomic_DNA"/>
</dbReference>
<comment type="caution">
    <text evidence="5">The sequence shown here is derived from an EMBL/GenBank/DDBJ whole genome shotgun (WGS) entry which is preliminary data.</text>
</comment>
<feature type="domain" description="ABC transporter" evidence="4">
    <location>
        <begin position="18"/>
        <end position="238"/>
    </location>
</feature>
<dbReference type="InterPro" id="IPR017911">
    <property type="entry name" value="MacB-like_ATP-bd"/>
</dbReference>
<dbReference type="Gene3D" id="3.40.50.300">
    <property type="entry name" value="P-loop containing nucleotide triphosphate hydrolases"/>
    <property type="match status" value="1"/>
</dbReference>
<dbReference type="InterPro" id="IPR027417">
    <property type="entry name" value="P-loop_NTPase"/>
</dbReference>
<evidence type="ECO:0000256" key="3">
    <source>
        <dbReference type="ARBA" id="ARBA00022840"/>
    </source>
</evidence>
<dbReference type="SMART" id="SM00382">
    <property type="entry name" value="AAA"/>
    <property type="match status" value="1"/>
</dbReference>
<evidence type="ECO:0000256" key="1">
    <source>
        <dbReference type="ARBA" id="ARBA00022448"/>
    </source>
</evidence>
<gene>
    <name evidence="5" type="ORF">G443_003342</name>
</gene>
<dbReference type="PANTHER" id="PTHR24220:SF685">
    <property type="entry name" value="ABC TRANSPORTER RELATED"/>
    <property type="match status" value="1"/>
</dbReference>
<name>A0ABT1JKN3_ACTCY</name>
<evidence type="ECO:0000256" key="2">
    <source>
        <dbReference type="ARBA" id="ARBA00022741"/>
    </source>
</evidence>
<dbReference type="PANTHER" id="PTHR24220">
    <property type="entry name" value="IMPORT ATP-BINDING PROTEIN"/>
    <property type="match status" value="1"/>
</dbReference>
<evidence type="ECO:0000313" key="6">
    <source>
        <dbReference type="Proteomes" id="UP000791080"/>
    </source>
</evidence>
<dbReference type="RefSeq" id="WP_051313585.1">
    <property type="nucleotide sequence ID" value="NZ_AUBJ02000001.1"/>
</dbReference>
<accession>A0ABT1JKN3</accession>
<reference evidence="5 6" key="1">
    <citation type="submission" date="2022-06" db="EMBL/GenBank/DDBJ databases">
        <title>Genomic Encyclopedia of Type Strains, Phase I: the one thousand microbial genomes (KMG-I) project.</title>
        <authorList>
            <person name="Kyrpides N."/>
        </authorList>
    </citation>
    <scope>NUCLEOTIDE SEQUENCE [LARGE SCALE GENOMIC DNA]</scope>
    <source>
        <strain evidence="5 6">DSM 43889</strain>
    </source>
</reference>
<evidence type="ECO:0000313" key="5">
    <source>
        <dbReference type="EMBL" id="MCP2333072.1"/>
    </source>
</evidence>
<dbReference type="GO" id="GO:0005524">
    <property type="term" value="F:ATP binding"/>
    <property type="evidence" value="ECO:0007669"/>
    <property type="project" value="UniProtKB-KW"/>
</dbReference>
<keyword evidence="1" id="KW-0813">Transport</keyword>
<dbReference type="Pfam" id="PF00005">
    <property type="entry name" value="ABC_tran"/>
    <property type="match status" value="1"/>
</dbReference>
<organism evidence="5 6">
    <name type="scientific">Actinoalloteichus caeruleus DSM 43889</name>
    <dbReference type="NCBI Taxonomy" id="1120930"/>
    <lineage>
        <taxon>Bacteria</taxon>
        <taxon>Bacillati</taxon>
        <taxon>Actinomycetota</taxon>
        <taxon>Actinomycetes</taxon>
        <taxon>Pseudonocardiales</taxon>
        <taxon>Pseudonocardiaceae</taxon>
        <taxon>Actinoalloteichus</taxon>
        <taxon>Actinoalloteichus cyanogriseus</taxon>
    </lineage>
</organism>
<dbReference type="Proteomes" id="UP000791080">
    <property type="component" value="Unassembled WGS sequence"/>
</dbReference>
<evidence type="ECO:0000259" key="4">
    <source>
        <dbReference type="PROSITE" id="PS50893"/>
    </source>
</evidence>
<proteinExistence type="predicted"/>
<sequence length="238" mass="24699">MVNAGAHLGGSGRGDTVLRGSGLTKRYGRTVALRDVDLGIRAGEVVAVVGPSGSGKTSLLHVLAGILPPDQGTVILDGHRIDSLSERRRSELRRRAFGFVFQGGMLVPELTALENAALPLLLAGVSRARATETAGTWLNRLGLGDLTGHRPRELTGGQAQRVAVARALGHSPRVVFADEPTGALDSGTGRDTVDAMLDAAHTTGAAVVLVTHDSSVAALASRRLVLRDGRLSAERACA</sequence>
<dbReference type="InterPro" id="IPR003439">
    <property type="entry name" value="ABC_transporter-like_ATP-bd"/>
</dbReference>
<keyword evidence="2" id="KW-0547">Nucleotide-binding</keyword>
<keyword evidence="3 5" id="KW-0067">ATP-binding</keyword>
<dbReference type="SUPFAM" id="SSF52540">
    <property type="entry name" value="P-loop containing nucleoside triphosphate hydrolases"/>
    <property type="match status" value="1"/>
</dbReference>
<dbReference type="CDD" id="cd03255">
    <property type="entry name" value="ABC_MJ0796_LolCDE_FtsE"/>
    <property type="match status" value="1"/>
</dbReference>
<protein>
    <submittedName>
        <fullName evidence="5">ABC transport system ATP-binding protein</fullName>
    </submittedName>
</protein>
<dbReference type="InterPro" id="IPR003593">
    <property type="entry name" value="AAA+_ATPase"/>
</dbReference>